<protein>
    <submittedName>
        <fullName evidence="9">LALA0S02e01266g1_1</fullName>
    </submittedName>
</protein>
<dbReference type="PANTHER" id="PTHR12663:SF0">
    <property type="entry name" value="PRECOCIOUS DISSOCIATION OF SISTERS 5, ISOFORM A"/>
    <property type="match status" value="1"/>
</dbReference>
<dbReference type="GO" id="GO:0051301">
    <property type="term" value="P:cell division"/>
    <property type="evidence" value="ECO:0007669"/>
    <property type="project" value="UniProtKB-KW"/>
</dbReference>
<dbReference type="AlphaFoldDB" id="A0A0C7MZ35"/>
<keyword evidence="8" id="KW-0472">Membrane</keyword>
<feature type="compositionally biased region" description="Polar residues" evidence="7">
    <location>
        <begin position="1189"/>
        <end position="1199"/>
    </location>
</feature>
<keyword evidence="8" id="KW-0812">Transmembrane</keyword>
<evidence type="ECO:0000313" key="9">
    <source>
        <dbReference type="EMBL" id="CEP60859.1"/>
    </source>
</evidence>
<dbReference type="InterPro" id="IPR016024">
    <property type="entry name" value="ARM-type_fold"/>
</dbReference>
<dbReference type="SUPFAM" id="SSF48371">
    <property type="entry name" value="ARM repeat"/>
    <property type="match status" value="1"/>
</dbReference>
<sequence>MVRSSTRLEFNFSIISTIKDSFSVQELLDRLSQLQEELSGLKQEEVNLKSVDKYRIELINKKILKHKDHGVRAYTACCLSDMLRLYAPDAPYTDKELTEIFQLFLEQFRLLQDPENGYVSMQTYLVTNLLEYRSIVLLTDLPNSSQLVTELFEIFYSSKSDGIQDKLFAIIAGILGEVILECDTMPMRALKLVFNKFLSQKHKETISGLSVKKDPSFEFSLAICQNYSNRLGRHFIKFYSEIMYEVLNENDGQEKTKVSSEYKTLVKLGKLTSELWKYAPDLVGSVTGFIYQLLCSDHELFREAATGCVSEMLKTSSLINFDVAHNDVYKVWLSKMADISPQVRQTWVSKLPGIFVDRADLSTDISKGLAKALIDSDHYVRLCAVRVLEEVPVKKLWECLPNVSVYTGLLHLTREVRADIREVSIDVVSKIYVESMEQISRTEENGEIWEIVETIPSVFFDLYYINDLEINMKIDQILFEKFIPLDSDPQSLVDRVVRMMRNFDKKATASFNAFNKRQEQMSVVINKFITFCENSHSNEVSLANSSKPLLEKTIEVVSLGYPARFEVREILAAFNELNDRRLYHLIKVAVDEMSNNNTVRNAVSELFKRIEDPELFRRKGVKIDSRFTRENFASVIRVLIFRSAPIIFNISTLSILLTASDNANDEENSLRRQLVDSISAIKPRIFKGQVKQLMETILSLDANQLKRTSLPLSEVMKTLYKVSKSMPECIITAKPIFLEKLEEMAKGEAILVARYAVKLLGLSQDPRSHFFRIKETILPLNPESHSFAANLMALSQILKQQPEVLESDSTEIVSLLIKDVLLTNQVVGDKEGQPNWISFDDICNDDSYRSLASKILSLKLFCNKLRALAPELEGDEMAQAFTARILKLFFYLIASGGELVMESSENFPTPNNYQNQLRCTAGLQILKLAKVPQPSTYIKPDDISRLVNLVEDESIEVRSLFIGKLKDCVGDETVSIKYLPLIFFTAYEPDVALKTSTRMWINSTLSRESFKKGTFFERALPRFVHLIAHHPDVAEGLAGSDAILFNSLSTAVGYLVYYFHAVANVTNLALLYYLAGRIKQYRDRVGESSDDTTNKTGVQSGERSETEQGIYVISELAQLVLGQLKDYCQWTLSSYPGKLNLPSDLFEPFDTIEDARKNIFGTYLNPDTLTDLKKTINMQILRLHRRPTMQRQRIVQSTKRPMHEERGQSKKRINVSAGTHIEETTGELSEDDNYVPSKNLRRPTEDMRKSSRQKRTIDYADPGSDSE</sequence>
<dbReference type="GO" id="GO:0007076">
    <property type="term" value="P:mitotic chromosome condensation"/>
    <property type="evidence" value="ECO:0007669"/>
    <property type="project" value="EnsemblFungi"/>
</dbReference>
<dbReference type="STRING" id="1245769.A0A0C7MZ35"/>
<feature type="region of interest" description="Disordered" evidence="7">
    <location>
        <begin position="1189"/>
        <end position="1267"/>
    </location>
</feature>
<keyword evidence="3" id="KW-0498">Mitosis</keyword>
<feature type="compositionally biased region" description="Acidic residues" evidence="7">
    <location>
        <begin position="1224"/>
        <end position="1233"/>
    </location>
</feature>
<dbReference type="EMBL" id="LN736361">
    <property type="protein sequence ID" value="CEP60859.1"/>
    <property type="molecule type" value="Genomic_DNA"/>
</dbReference>
<dbReference type="Gene3D" id="1.25.10.10">
    <property type="entry name" value="Leucine-rich Repeat Variant"/>
    <property type="match status" value="1"/>
</dbReference>
<dbReference type="GO" id="GO:0140588">
    <property type="term" value="P:chromatin looping"/>
    <property type="evidence" value="ECO:0007669"/>
    <property type="project" value="EnsemblFungi"/>
</dbReference>
<dbReference type="HOGENOM" id="CLU_002562_1_0_1"/>
<dbReference type="RefSeq" id="XP_022627098.1">
    <property type="nucleotide sequence ID" value="XM_022773586.1"/>
</dbReference>
<accession>A0A0C7MZ35</accession>
<dbReference type="CDD" id="cd19953">
    <property type="entry name" value="PDS5"/>
    <property type="match status" value="1"/>
</dbReference>
<name>A0A0C7MZ35_9SACH</name>
<dbReference type="Proteomes" id="UP000054304">
    <property type="component" value="Unassembled WGS sequence"/>
</dbReference>
<dbReference type="GO" id="GO:0007130">
    <property type="term" value="P:synaptonemal complex assembly"/>
    <property type="evidence" value="ECO:0007669"/>
    <property type="project" value="EnsemblFungi"/>
</dbReference>
<evidence type="ECO:0000256" key="1">
    <source>
        <dbReference type="ARBA" id="ARBA00004123"/>
    </source>
</evidence>
<feature type="transmembrane region" description="Helical" evidence="8">
    <location>
        <begin position="1055"/>
        <end position="1075"/>
    </location>
</feature>
<evidence type="ECO:0000256" key="5">
    <source>
        <dbReference type="ARBA" id="ARBA00023306"/>
    </source>
</evidence>
<dbReference type="GO" id="GO:0000785">
    <property type="term" value="C:chromatin"/>
    <property type="evidence" value="ECO:0007669"/>
    <property type="project" value="TreeGrafter"/>
</dbReference>
<evidence type="ECO:0000256" key="7">
    <source>
        <dbReference type="SAM" id="MobiDB-lite"/>
    </source>
</evidence>
<dbReference type="GO" id="GO:0007064">
    <property type="term" value="P:mitotic sister chromatid cohesion"/>
    <property type="evidence" value="ECO:0007669"/>
    <property type="project" value="EnsemblFungi"/>
</dbReference>
<dbReference type="InterPro" id="IPR039776">
    <property type="entry name" value="Pds5"/>
</dbReference>
<keyword evidence="2" id="KW-0132">Cell division</keyword>
<gene>
    <name evidence="9" type="ORF">LALA0_S02e01266g</name>
</gene>
<dbReference type="GO" id="GO:0005198">
    <property type="term" value="F:structural molecule activity"/>
    <property type="evidence" value="ECO:0007669"/>
    <property type="project" value="EnsemblFungi"/>
</dbReference>
<keyword evidence="4" id="KW-0539">Nucleus</keyword>
<dbReference type="Pfam" id="PF20168">
    <property type="entry name" value="PDS5"/>
    <property type="match status" value="1"/>
</dbReference>
<evidence type="ECO:0000256" key="6">
    <source>
        <dbReference type="SAM" id="Coils"/>
    </source>
</evidence>
<reference evidence="9 10" key="1">
    <citation type="submission" date="2014-12" db="EMBL/GenBank/DDBJ databases">
        <authorList>
            <person name="Neuveglise Cecile"/>
        </authorList>
    </citation>
    <scope>NUCLEOTIDE SEQUENCE [LARGE SCALE GENOMIC DNA]</scope>
    <source>
        <strain evidence="9 10">CBS 12615</strain>
    </source>
</reference>
<dbReference type="GeneID" id="34684268"/>
<keyword evidence="8" id="KW-1133">Transmembrane helix</keyword>
<evidence type="ECO:0000256" key="3">
    <source>
        <dbReference type="ARBA" id="ARBA00022776"/>
    </source>
</evidence>
<dbReference type="PANTHER" id="PTHR12663">
    <property type="entry name" value="ANDROGEN INDUCED INHIBITOR OF PROLIFERATION AS3 / PDS5-RELATED"/>
    <property type="match status" value="1"/>
</dbReference>
<proteinExistence type="predicted"/>
<dbReference type="OrthoDB" id="200660at2759"/>
<dbReference type="GO" id="GO:0005829">
    <property type="term" value="C:cytosol"/>
    <property type="evidence" value="ECO:0007669"/>
    <property type="project" value="EnsemblFungi"/>
</dbReference>
<evidence type="ECO:0000256" key="8">
    <source>
        <dbReference type="SAM" id="Phobius"/>
    </source>
</evidence>
<organism evidence="9 10">
    <name type="scientific">Lachancea lanzarotensis</name>
    <dbReference type="NCBI Taxonomy" id="1245769"/>
    <lineage>
        <taxon>Eukaryota</taxon>
        <taxon>Fungi</taxon>
        <taxon>Dikarya</taxon>
        <taxon>Ascomycota</taxon>
        <taxon>Saccharomycotina</taxon>
        <taxon>Saccharomycetes</taxon>
        <taxon>Saccharomycetales</taxon>
        <taxon>Saccharomycetaceae</taxon>
        <taxon>Lachancea</taxon>
    </lineage>
</organism>
<dbReference type="GO" id="GO:0042138">
    <property type="term" value="P:meiotic DNA double-strand break formation"/>
    <property type="evidence" value="ECO:0007669"/>
    <property type="project" value="EnsemblFungi"/>
</dbReference>
<feature type="coiled-coil region" evidence="6">
    <location>
        <begin position="24"/>
        <end position="51"/>
    </location>
</feature>
<evidence type="ECO:0000256" key="4">
    <source>
        <dbReference type="ARBA" id="ARBA00023242"/>
    </source>
</evidence>
<dbReference type="InterPro" id="IPR011989">
    <property type="entry name" value="ARM-like"/>
</dbReference>
<evidence type="ECO:0000256" key="2">
    <source>
        <dbReference type="ARBA" id="ARBA00022618"/>
    </source>
</evidence>
<keyword evidence="5" id="KW-0131">Cell cycle</keyword>
<comment type="subcellular location">
    <subcellularLocation>
        <location evidence="1">Nucleus</location>
    </subcellularLocation>
</comment>
<keyword evidence="10" id="KW-1185">Reference proteome</keyword>
<evidence type="ECO:0000313" key="10">
    <source>
        <dbReference type="Proteomes" id="UP000054304"/>
    </source>
</evidence>
<dbReference type="GO" id="GO:0035808">
    <property type="term" value="C:meiotic recombination initiation complex"/>
    <property type="evidence" value="ECO:0007669"/>
    <property type="project" value="EnsemblFungi"/>
</dbReference>
<keyword evidence="6" id="KW-0175">Coiled coil</keyword>
<dbReference type="GO" id="GO:0006302">
    <property type="term" value="P:double-strand break repair"/>
    <property type="evidence" value="ECO:0007669"/>
    <property type="project" value="EnsemblFungi"/>
</dbReference>